<protein>
    <submittedName>
        <fullName evidence="1">Secreted protein</fullName>
    </submittedName>
</protein>
<dbReference type="WBParaSite" id="MCU_011786-RA">
    <property type="protein sequence ID" value="MCU_011786-RA"/>
    <property type="gene ID" value="MCU_011786"/>
</dbReference>
<proteinExistence type="predicted"/>
<accession>A0A5K3G0S7</accession>
<sequence>HARTTRQAPSIRVHHAGHAGHYILHLICVLRWLAAYLPRMPLDCRDTGLAEDSVAQYVCALRRRPWSLYILIPVVLFSRWSVSGRCGVNGKLVSGLALSPQRVIQCSRDTTQPESRHRLRDLAITPCCLPSTND</sequence>
<name>A0A5K3G0S7_MESCO</name>
<dbReference type="AlphaFoldDB" id="A0A5K3G0S7"/>
<organism evidence="1">
    <name type="scientific">Mesocestoides corti</name>
    <name type="common">Flatworm</name>
    <dbReference type="NCBI Taxonomy" id="53468"/>
    <lineage>
        <taxon>Eukaryota</taxon>
        <taxon>Metazoa</taxon>
        <taxon>Spiralia</taxon>
        <taxon>Lophotrochozoa</taxon>
        <taxon>Platyhelminthes</taxon>
        <taxon>Cestoda</taxon>
        <taxon>Eucestoda</taxon>
        <taxon>Cyclophyllidea</taxon>
        <taxon>Mesocestoididae</taxon>
        <taxon>Mesocestoides</taxon>
    </lineage>
</organism>
<reference evidence="1" key="1">
    <citation type="submission" date="2019-11" db="UniProtKB">
        <authorList>
            <consortium name="WormBaseParasite"/>
        </authorList>
    </citation>
    <scope>IDENTIFICATION</scope>
</reference>
<evidence type="ECO:0000313" key="1">
    <source>
        <dbReference type="WBParaSite" id="MCU_011786-RA"/>
    </source>
</evidence>